<dbReference type="RefSeq" id="WP_277415929.1">
    <property type="nucleotide sequence ID" value="NZ_CP119083.1"/>
</dbReference>
<sequence>MTMQAARTLPGPASFIAEYKVAHPQRVPGVFVFLETSCWGCAIIRNWQLFIPRSPAAFIYYLHPVLQTLQASRAFAAISVAAFHLSITMSLTRYGGQAAFSDYTRYLGGARFFFVLSGFILLLVHARDIAPAGATVRSRLGLWKHYIYRRFVRVYPIYWLYTLPFVVLVALGFGTDAKIPQDFLGWLSSVTLIRFSATAPPLTVAWSLFHEIAFYLLFSVLLLNRRTGVACFAILGMVCLALYQYPRISERDAWHVYTSAHNLYFLVGMGGYWLYKRGGNGWIETILGAVMSIAGGIAVRVLHEDGLLLLVSGFALLIAGLGKLERNGSVTIPKWLVLIGNASYSLYLIHEQVQGLVLKACLKLGIYQTLGASFCYVLAMLGCIVAGVIAFKLIEEPLLDALRRWEKRRKASAAEVLAKAA</sequence>
<dbReference type="InterPro" id="IPR050879">
    <property type="entry name" value="Acyltransferase_3"/>
</dbReference>
<dbReference type="PANTHER" id="PTHR23028">
    <property type="entry name" value="ACETYLTRANSFERASE"/>
    <property type="match status" value="1"/>
</dbReference>
<dbReference type="InterPro" id="IPR002656">
    <property type="entry name" value="Acyl_transf_3_dom"/>
</dbReference>
<dbReference type="Pfam" id="PF01757">
    <property type="entry name" value="Acyl_transf_3"/>
    <property type="match status" value="1"/>
</dbReference>
<keyword evidence="1" id="KW-0812">Transmembrane</keyword>
<keyword evidence="3" id="KW-0808">Transferase</keyword>
<feature type="domain" description="Acyltransferase 3" evidence="2">
    <location>
        <begin position="71"/>
        <end position="386"/>
    </location>
</feature>
<feature type="transmembrane region" description="Helical" evidence="1">
    <location>
        <begin position="370"/>
        <end position="394"/>
    </location>
</feature>
<feature type="transmembrane region" description="Helical" evidence="1">
    <location>
        <begin position="74"/>
        <end position="92"/>
    </location>
</feature>
<feature type="transmembrane region" description="Helical" evidence="1">
    <location>
        <begin position="230"/>
        <end position="248"/>
    </location>
</feature>
<protein>
    <submittedName>
        <fullName evidence="3">Acyltransferase</fullName>
    </submittedName>
</protein>
<feature type="transmembrane region" description="Helical" evidence="1">
    <location>
        <begin position="204"/>
        <end position="223"/>
    </location>
</feature>
<proteinExistence type="predicted"/>
<keyword evidence="4" id="KW-1185">Reference proteome</keyword>
<feature type="transmembrane region" description="Helical" evidence="1">
    <location>
        <begin position="112"/>
        <end position="130"/>
    </location>
</feature>
<feature type="transmembrane region" description="Helical" evidence="1">
    <location>
        <begin position="254"/>
        <end position="275"/>
    </location>
</feature>
<keyword evidence="3" id="KW-0012">Acyltransferase</keyword>
<feature type="transmembrane region" description="Helical" evidence="1">
    <location>
        <begin position="282"/>
        <end position="301"/>
    </location>
</feature>
<dbReference type="Proteomes" id="UP001216510">
    <property type="component" value="Chromosome"/>
</dbReference>
<feature type="transmembrane region" description="Helical" evidence="1">
    <location>
        <begin position="307"/>
        <end position="324"/>
    </location>
</feature>
<organism evidence="3 4">
    <name type="scientific">Pseudoduganella chitinolytica</name>
    <dbReference type="NCBI Taxonomy" id="34070"/>
    <lineage>
        <taxon>Bacteria</taxon>
        <taxon>Pseudomonadati</taxon>
        <taxon>Pseudomonadota</taxon>
        <taxon>Betaproteobacteria</taxon>
        <taxon>Burkholderiales</taxon>
        <taxon>Oxalobacteraceae</taxon>
        <taxon>Telluria group</taxon>
        <taxon>Pseudoduganella</taxon>
    </lineage>
</organism>
<name>A0ABY8BCU2_9BURK</name>
<evidence type="ECO:0000259" key="2">
    <source>
        <dbReference type="Pfam" id="PF01757"/>
    </source>
</evidence>
<reference evidence="3 4" key="1">
    <citation type="submission" date="2023-02" db="EMBL/GenBank/DDBJ databases">
        <title>Gemone sequence of Telluria chitinolytica ACM 3522T.</title>
        <authorList>
            <person name="Frediansyah A."/>
            <person name="Miess H."/>
            <person name="Gross H."/>
        </authorList>
    </citation>
    <scope>NUCLEOTIDE SEQUENCE [LARGE SCALE GENOMIC DNA]</scope>
    <source>
        <strain evidence="3 4">ACM 3522</strain>
    </source>
</reference>
<keyword evidence="1" id="KW-1133">Transmembrane helix</keyword>
<accession>A0ABY8BCU2</accession>
<gene>
    <name evidence="3" type="ORF">PX653_00010</name>
</gene>
<evidence type="ECO:0000256" key="1">
    <source>
        <dbReference type="SAM" id="Phobius"/>
    </source>
</evidence>
<evidence type="ECO:0000313" key="4">
    <source>
        <dbReference type="Proteomes" id="UP001216510"/>
    </source>
</evidence>
<dbReference type="GO" id="GO:0016746">
    <property type="term" value="F:acyltransferase activity"/>
    <property type="evidence" value="ECO:0007669"/>
    <property type="project" value="UniProtKB-KW"/>
</dbReference>
<keyword evidence="1" id="KW-0472">Membrane</keyword>
<dbReference type="EMBL" id="CP119083">
    <property type="protein sequence ID" value="WEF33218.1"/>
    <property type="molecule type" value="Genomic_DNA"/>
</dbReference>
<dbReference type="PANTHER" id="PTHR23028:SF53">
    <property type="entry name" value="ACYL_TRANSF_3 DOMAIN-CONTAINING PROTEIN"/>
    <property type="match status" value="1"/>
</dbReference>
<evidence type="ECO:0000313" key="3">
    <source>
        <dbReference type="EMBL" id="WEF33218.1"/>
    </source>
</evidence>
<feature type="transmembrane region" description="Helical" evidence="1">
    <location>
        <begin position="151"/>
        <end position="173"/>
    </location>
</feature>